<sequence>MKKLITAAVFAALVSTGLAHAETKKIGVTPGPHAQIVEKVKEVAAEKGLDLDIIEFSDYVVPNQALADGDLDINSFQHQPYLDNQVASRGFDLVSVAQSVNFPMAGYSNRIDSKADIPDGAKIALPNDPSNGARALLMLEDQGLIGLTEDIGVKASVIDIVDNPHNFDFIELDAAQLPRALNDVDVALITTNYALDAGLNPVKDSLFREGAKAPYVGIIAVRAEDQDADWVKTFVESYHSPEVKAYVEKQFKGAITPTW</sequence>
<evidence type="ECO:0000313" key="9">
    <source>
        <dbReference type="Proteomes" id="UP000295097"/>
    </source>
</evidence>
<evidence type="ECO:0000256" key="2">
    <source>
        <dbReference type="ARBA" id="ARBA00008973"/>
    </source>
</evidence>
<keyword evidence="9" id="KW-1185">Reference proteome</keyword>
<evidence type="ECO:0000256" key="1">
    <source>
        <dbReference type="ARBA" id="ARBA00004635"/>
    </source>
</evidence>
<dbReference type="RefSeq" id="WP_132312605.1">
    <property type="nucleotide sequence ID" value="NZ_SMAR01000022.1"/>
</dbReference>
<dbReference type="PIRSF" id="PIRSF002854">
    <property type="entry name" value="MetQ"/>
    <property type="match status" value="1"/>
</dbReference>
<protein>
    <submittedName>
        <fullName evidence="8">D-methionine transport system substrate-binding protein</fullName>
    </submittedName>
</protein>
<evidence type="ECO:0000313" key="8">
    <source>
        <dbReference type="EMBL" id="TCT36300.1"/>
    </source>
</evidence>
<name>A0A4V2V3Z3_9HYPH</name>
<dbReference type="SUPFAM" id="SSF53850">
    <property type="entry name" value="Periplasmic binding protein-like II"/>
    <property type="match status" value="1"/>
</dbReference>
<feature type="signal peptide" evidence="7">
    <location>
        <begin position="1"/>
        <end position="21"/>
    </location>
</feature>
<accession>A0A4V2V3Z3</accession>
<organism evidence="8 9">
    <name type="scientific">Martelella mediterranea</name>
    <dbReference type="NCBI Taxonomy" id="293089"/>
    <lineage>
        <taxon>Bacteria</taxon>
        <taxon>Pseudomonadati</taxon>
        <taxon>Pseudomonadota</taxon>
        <taxon>Alphaproteobacteria</taxon>
        <taxon>Hyphomicrobiales</taxon>
        <taxon>Aurantimonadaceae</taxon>
        <taxon>Martelella</taxon>
    </lineage>
</organism>
<feature type="chain" id="PRO_5020990702" evidence="7">
    <location>
        <begin position="22"/>
        <end position="259"/>
    </location>
</feature>
<dbReference type="Proteomes" id="UP000295097">
    <property type="component" value="Unassembled WGS sequence"/>
</dbReference>
<proteinExistence type="inferred from homology"/>
<dbReference type="GO" id="GO:0016020">
    <property type="term" value="C:membrane"/>
    <property type="evidence" value="ECO:0007669"/>
    <property type="project" value="UniProtKB-SubCell"/>
</dbReference>
<dbReference type="Gene3D" id="3.40.190.10">
    <property type="entry name" value="Periplasmic binding protein-like II"/>
    <property type="match status" value="2"/>
</dbReference>
<evidence type="ECO:0000256" key="4">
    <source>
        <dbReference type="ARBA" id="ARBA00023136"/>
    </source>
</evidence>
<dbReference type="PANTHER" id="PTHR30429:SF1">
    <property type="entry name" value="D-METHIONINE-BINDING LIPOPROTEIN METQ-RELATED"/>
    <property type="match status" value="1"/>
</dbReference>
<dbReference type="OrthoDB" id="9812878at2"/>
<evidence type="ECO:0000256" key="6">
    <source>
        <dbReference type="ARBA" id="ARBA00023288"/>
    </source>
</evidence>
<reference evidence="8 9" key="1">
    <citation type="submission" date="2019-03" db="EMBL/GenBank/DDBJ databases">
        <title>Freshwater and sediment microbial communities from various areas in North America, analyzing microbe dynamics in response to fracking.</title>
        <authorList>
            <person name="Lamendella R."/>
        </authorList>
    </citation>
    <scope>NUCLEOTIDE SEQUENCE [LARGE SCALE GENOMIC DNA]</scope>
    <source>
        <strain evidence="8 9">175.2</strain>
    </source>
</reference>
<dbReference type="PANTHER" id="PTHR30429">
    <property type="entry name" value="D-METHIONINE-BINDING LIPOPROTEIN METQ"/>
    <property type="match status" value="1"/>
</dbReference>
<evidence type="ECO:0000256" key="5">
    <source>
        <dbReference type="ARBA" id="ARBA00023139"/>
    </source>
</evidence>
<comment type="similarity">
    <text evidence="2">Belongs to the NlpA lipoprotein family.</text>
</comment>
<keyword evidence="5" id="KW-0564">Palmitate</keyword>
<dbReference type="InterPro" id="IPR004872">
    <property type="entry name" value="Lipoprotein_NlpA"/>
</dbReference>
<dbReference type="AlphaFoldDB" id="A0A4V2V3Z3"/>
<comment type="caution">
    <text evidence="8">The sequence shown here is derived from an EMBL/GenBank/DDBJ whole genome shotgun (WGS) entry which is preliminary data.</text>
</comment>
<keyword evidence="3 7" id="KW-0732">Signal</keyword>
<keyword evidence="4" id="KW-0472">Membrane</keyword>
<dbReference type="EMBL" id="SMAR01000022">
    <property type="protein sequence ID" value="TCT36300.1"/>
    <property type="molecule type" value="Genomic_DNA"/>
</dbReference>
<dbReference type="CDD" id="cd13598">
    <property type="entry name" value="PBP2_lipoprotein_IlpA_like"/>
    <property type="match status" value="1"/>
</dbReference>
<keyword evidence="6" id="KW-0449">Lipoprotein</keyword>
<dbReference type="NCBIfam" id="TIGR00363">
    <property type="entry name" value="MetQ/NlpA family lipoprotein"/>
    <property type="match status" value="1"/>
</dbReference>
<comment type="subcellular location">
    <subcellularLocation>
        <location evidence="1">Membrane</location>
        <topology evidence="1">Lipid-anchor</topology>
    </subcellularLocation>
</comment>
<evidence type="ECO:0000256" key="7">
    <source>
        <dbReference type="SAM" id="SignalP"/>
    </source>
</evidence>
<dbReference type="Pfam" id="PF03180">
    <property type="entry name" value="Lipoprotein_9"/>
    <property type="match status" value="1"/>
</dbReference>
<gene>
    <name evidence="8" type="ORF">EDC90_102229</name>
</gene>
<evidence type="ECO:0000256" key="3">
    <source>
        <dbReference type="ARBA" id="ARBA00022729"/>
    </source>
</evidence>